<dbReference type="NCBIfam" id="TIGR01494">
    <property type="entry name" value="ATPase_P-type"/>
    <property type="match status" value="2"/>
</dbReference>
<dbReference type="SUPFAM" id="SSF56784">
    <property type="entry name" value="HAD-like"/>
    <property type="match status" value="1"/>
</dbReference>
<evidence type="ECO:0000256" key="1">
    <source>
        <dbReference type="ARBA" id="ARBA00004141"/>
    </source>
</evidence>
<evidence type="ECO:0000256" key="4">
    <source>
        <dbReference type="ARBA" id="ARBA00022692"/>
    </source>
</evidence>
<feature type="transmembrane region" description="Helical" evidence="13">
    <location>
        <begin position="1279"/>
        <end position="1301"/>
    </location>
</feature>
<comment type="caution">
    <text evidence="18">The sequence shown here is derived from an EMBL/GenBank/DDBJ whole genome shotgun (WGS) entry which is preliminary data.</text>
</comment>
<dbReference type="CDD" id="cd07542">
    <property type="entry name" value="P-type_ATPase_cation"/>
    <property type="match status" value="1"/>
</dbReference>
<dbReference type="InterPro" id="IPR008250">
    <property type="entry name" value="ATPase_P-typ_transduc_dom_A_sf"/>
</dbReference>
<dbReference type="SUPFAM" id="SSF81660">
    <property type="entry name" value="Metal cation-transporting ATPase, ATP-binding domain N"/>
    <property type="match status" value="1"/>
</dbReference>
<feature type="compositionally biased region" description="Polar residues" evidence="14">
    <location>
        <begin position="103"/>
        <end position="114"/>
    </location>
</feature>
<feature type="transmembrane region" description="Helical" evidence="13">
    <location>
        <begin position="712"/>
        <end position="734"/>
    </location>
</feature>
<accession>A0ABR1K990</accession>
<keyword evidence="5 13" id="KW-0479">Metal-binding</keyword>
<keyword evidence="19" id="KW-1185">Reference proteome</keyword>
<evidence type="ECO:0000256" key="6">
    <source>
        <dbReference type="ARBA" id="ARBA00022741"/>
    </source>
</evidence>
<dbReference type="Gene3D" id="1.20.1110.10">
    <property type="entry name" value="Calcium-transporting ATPase, transmembrane domain"/>
    <property type="match status" value="2"/>
</dbReference>
<dbReference type="InterPro" id="IPR001757">
    <property type="entry name" value="P_typ_ATPase"/>
</dbReference>
<feature type="transmembrane region" description="Helical" evidence="13">
    <location>
        <begin position="1215"/>
        <end position="1233"/>
    </location>
</feature>
<dbReference type="InterPro" id="IPR018303">
    <property type="entry name" value="ATPase_P-typ_P_site"/>
</dbReference>
<feature type="compositionally biased region" description="Basic residues" evidence="14">
    <location>
        <begin position="131"/>
        <end position="140"/>
    </location>
</feature>
<dbReference type="InterPro" id="IPR023214">
    <property type="entry name" value="HAD_sf"/>
</dbReference>
<evidence type="ECO:0000256" key="2">
    <source>
        <dbReference type="ARBA" id="ARBA00006000"/>
    </source>
</evidence>
<dbReference type="Gene3D" id="2.70.150.10">
    <property type="entry name" value="Calcium-transporting ATPase, cytoplasmic transduction domain A"/>
    <property type="match status" value="1"/>
</dbReference>
<dbReference type="InterPro" id="IPR006068">
    <property type="entry name" value="ATPase_P-typ_cation-transptr_C"/>
</dbReference>
<keyword evidence="4 13" id="KW-0812">Transmembrane</keyword>
<evidence type="ECO:0000256" key="14">
    <source>
        <dbReference type="SAM" id="MobiDB-lite"/>
    </source>
</evidence>
<evidence type="ECO:0000259" key="17">
    <source>
        <dbReference type="Pfam" id="PF12409"/>
    </source>
</evidence>
<dbReference type="Gene3D" id="3.40.50.1000">
    <property type="entry name" value="HAD superfamily/HAD-like"/>
    <property type="match status" value="1"/>
</dbReference>
<dbReference type="Gene3D" id="3.40.1110.10">
    <property type="entry name" value="Calcium-transporting ATPase, cytoplasmic domain N"/>
    <property type="match status" value="1"/>
</dbReference>
<evidence type="ECO:0000313" key="18">
    <source>
        <dbReference type="EMBL" id="KAK7472772.1"/>
    </source>
</evidence>
<dbReference type="SFLD" id="SFLDF00027">
    <property type="entry name" value="p-type_atpase"/>
    <property type="match status" value="1"/>
</dbReference>
<dbReference type="PROSITE" id="PS00154">
    <property type="entry name" value="ATPASE_E1_E2"/>
    <property type="match status" value="1"/>
</dbReference>
<dbReference type="Pfam" id="PF00122">
    <property type="entry name" value="E1-E2_ATPase"/>
    <property type="match status" value="1"/>
</dbReference>
<feature type="region of interest" description="Disordered" evidence="14">
    <location>
        <begin position="1"/>
        <end position="222"/>
    </location>
</feature>
<dbReference type="InterPro" id="IPR006544">
    <property type="entry name" value="P-type_TPase_V"/>
</dbReference>
<keyword evidence="7 13" id="KW-0067">ATP-binding</keyword>
<dbReference type="SUPFAM" id="SSF81665">
    <property type="entry name" value="Calcium ATPase, transmembrane domain M"/>
    <property type="match status" value="1"/>
</dbReference>
<evidence type="ECO:0000256" key="9">
    <source>
        <dbReference type="ARBA" id="ARBA00022967"/>
    </source>
</evidence>
<reference evidence="18 19" key="1">
    <citation type="submission" date="2024-01" db="EMBL/GenBank/DDBJ databases">
        <title>A draft genome for the cacao thread blight pathogen Marasmiellus scandens.</title>
        <authorList>
            <person name="Baruah I.K."/>
            <person name="Leung J."/>
            <person name="Bukari Y."/>
            <person name="Amoako-Attah I."/>
            <person name="Meinhardt L.W."/>
            <person name="Bailey B.A."/>
            <person name="Cohen S.P."/>
        </authorList>
    </citation>
    <scope>NUCLEOTIDE SEQUENCE [LARGE SCALE GENOMIC DNA]</scope>
    <source>
        <strain evidence="18 19">GH-19</strain>
    </source>
</reference>
<keyword evidence="9 13" id="KW-1278">Translocase</keyword>
<evidence type="ECO:0000256" key="5">
    <source>
        <dbReference type="ARBA" id="ARBA00022723"/>
    </source>
</evidence>
<dbReference type="EC" id="7.2.2.-" evidence="13"/>
<evidence type="ECO:0000259" key="15">
    <source>
        <dbReference type="Pfam" id="PF00122"/>
    </source>
</evidence>
<comment type="similarity">
    <text evidence="2 13">Belongs to the cation transport ATPase (P-type) (TC 3.A.3) family. Type V subfamily.</text>
</comment>
<dbReference type="Pfam" id="PF13246">
    <property type="entry name" value="Cation_ATPase"/>
    <property type="match status" value="1"/>
</dbReference>
<keyword evidence="8 13" id="KW-0460">Magnesium</keyword>
<dbReference type="PANTHER" id="PTHR45630">
    <property type="entry name" value="CATION-TRANSPORTING ATPASE-RELATED"/>
    <property type="match status" value="1"/>
</dbReference>
<evidence type="ECO:0000256" key="3">
    <source>
        <dbReference type="ARBA" id="ARBA00022553"/>
    </source>
</evidence>
<dbReference type="PROSITE" id="PS01229">
    <property type="entry name" value="COF_2"/>
    <property type="match status" value="1"/>
</dbReference>
<feature type="compositionally biased region" description="Acidic residues" evidence="14">
    <location>
        <begin position="207"/>
        <end position="216"/>
    </location>
</feature>
<comment type="subcellular location">
    <subcellularLocation>
        <location evidence="1 13">Membrane</location>
        <topology evidence="1 13">Multi-pass membrane protein</topology>
    </subcellularLocation>
</comment>
<dbReference type="PRINTS" id="PR00119">
    <property type="entry name" value="CATATPASE"/>
</dbReference>
<feature type="compositionally biased region" description="Basic and acidic residues" evidence="14">
    <location>
        <begin position="88"/>
        <end position="102"/>
    </location>
</feature>
<keyword evidence="11 13" id="KW-0472">Membrane</keyword>
<feature type="transmembrane region" description="Helical" evidence="13">
    <location>
        <begin position="307"/>
        <end position="326"/>
    </location>
</feature>
<dbReference type="InterPro" id="IPR023298">
    <property type="entry name" value="ATPase_P-typ_TM_dom_sf"/>
</dbReference>
<dbReference type="SFLD" id="SFLDS00003">
    <property type="entry name" value="Haloacid_Dehalogenase"/>
    <property type="match status" value="1"/>
</dbReference>
<dbReference type="Proteomes" id="UP001498398">
    <property type="component" value="Unassembled WGS sequence"/>
</dbReference>
<dbReference type="EMBL" id="JBANRG010000001">
    <property type="protein sequence ID" value="KAK7472772.1"/>
    <property type="molecule type" value="Genomic_DNA"/>
</dbReference>
<feature type="transmembrane region" description="Helical" evidence="13">
    <location>
        <begin position="1361"/>
        <end position="1380"/>
    </location>
</feature>
<evidence type="ECO:0000256" key="7">
    <source>
        <dbReference type="ARBA" id="ARBA00022840"/>
    </source>
</evidence>
<dbReference type="InterPro" id="IPR047821">
    <property type="entry name" value="P5B-type_ATPase"/>
</dbReference>
<organism evidence="18 19">
    <name type="scientific">Marasmiellus scandens</name>
    <dbReference type="NCBI Taxonomy" id="2682957"/>
    <lineage>
        <taxon>Eukaryota</taxon>
        <taxon>Fungi</taxon>
        <taxon>Dikarya</taxon>
        <taxon>Basidiomycota</taxon>
        <taxon>Agaricomycotina</taxon>
        <taxon>Agaricomycetes</taxon>
        <taxon>Agaricomycetidae</taxon>
        <taxon>Agaricales</taxon>
        <taxon>Marasmiineae</taxon>
        <taxon>Omphalotaceae</taxon>
        <taxon>Marasmiellus</taxon>
    </lineage>
</organism>
<comment type="catalytic activity">
    <reaction evidence="12 13">
        <text>ATP + H2O = ADP + phosphate + H(+)</text>
        <dbReference type="Rhea" id="RHEA:13065"/>
        <dbReference type="ChEBI" id="CHEBI:15377"/>
        <dbReference type="ChEBI" id="CHEBI:15378"/>
        <dbReference type="ChEBI" id="CHEBI:30616"/>
        <dbReference type="ChEBI" id="CHEBI:43474"/>
        <dbReference type="ChEBI" id="CHEBI:456216"/>
    </reaction>
</comment>
<evidence type="ECO:0000256" key="8">
    <source>
        <dbReference type="ARBA" id="ARBA00022842"/>
    </source>
</evidence>
<dbReference type="Pfam" id="PF00689">
    <property type="entry name" value="Cation_ATPase_C"/>
    <property type="match status" value="1"/>
</dbReference>
<keyword evidence="6 13" id="KW-0547">Nucleotide-binding</keyword>
<proteinExistence type="inferred from homology"/>
<feature type="transmembrane region" description="Helical" evidence="13">
    <location>
        <begin position="495"/>
        <end position="515"/>
    </location>
</feature>
<evidence type="ECO:0000256" key="10">
    <source>
        <dbReference type="ARBA" id="ARBA00022989"/>
    </source>
</evidence>
<feature type="compositionally biased region" description="Polar residues" evidence="14">
    <location>
        <begin position="61"/>
        <end position="70"/>
    </location>
</feature>
<feature type="compositionally biased region" description="Polar residues" evidence="14">
    <location>
        <begin position="7"/>
        <end position="16"/>
    </location>
</feature>
<dbReference type="PANTHER" id="PTHR45630:SF8">
    <property type="entry name" value="CATION-TRANSPORTING ATPASE"/>
    <property type="match status" value="1"/>
</dbReference>
<feature type="transmembrane region" description="Helical" evidence="13">
    <location>
        <begin position="676"/>
        <end position="700"/>
    </location>
</feature>
<dbReference type="Pfam" id="PF12409">
    <property type="entry name" value="P5-ATPase"/>
    <property type="match status" value="1"/>
</dbReference>
<feature type="transmembrane region" description="Helical" evidence="13">
    <location>
        <begin position="1239"/>
        <end position="1258"/>
    </location>
</feature>
<feature type="transmembrane region" description="Helical" evidence="13">
    <location>
        <begin position="1331"/>
        <end position="1349"/>
    </location>
</feature>
<name>A0ABR1K990_9AGAR</name>
<dbReference type="InterPro" id="IPR023299">
    <property type="entry name" value="ATPase_P-typ_cyto_dom_N"/>
</dbReference>
<dbReference type="InterPro" id="IPR059000">
    <property type="entry name" value="ATPase_P-type_domA"/>
</dbReference>
<feature type="domain" description="P-type ATPase A" evidence="15">
    <location>
        <begin position="533"/>
        <end position="659"/>
    </location>
</feature>
<evidence type="ECO:0000256" key="12">
    <source>
        <dbReference type="ARBA" id="ARBA00049360"/>
    </source>
</evidence>
<evidence type="ECO:0000256" key="11">
    <source>
        <dbReference type="ARBA" id="ARBA00023136"/>
    </source>
</evidence>
<keyword evidence="3" id="KW-0597">Phosphoprotein</keyword>
<keyword evidence="10 13" id="KW-1133">Transmembrane helix</keyword>
<dbReference type="NCBIfam" id="TIGR01657">
    <property type="entry name" value="P-ATPase-V"/>
    <property type="match status" value="1"/>
</dbReference>
<feature type="transmembrane region" description="Helical" evidence="13">
    <location>
        <begin position="467"/>
        <end position="489"/>
    </location>
</feature>
<dbReference type="InterPro" id="IPR036412">
    <property type="entry name" value="HAD-like_sf"/>
</dbReference>
<sequence>MTPVAGPSNQQRSTFDYTEGASPIDIDAALTNNRNSRRDSQYSSYFDGDEGTMFSGPGHSVNPSSVTRMSNVEPGRRSSEGWSRSRRKSMDSGRRSLERRLSQDSQVSQESRQSADGEESEGEGDQVSTARGRRRQRRPSPQHTGVLGSLANFFGKGHSPDTSRMSFSRRSTDSLSRHSRRTSRSDAGSDYAVTTDDEEERWGYSSGEEESEEEESSLLPSRDDMSITESMAAYDSDPPSPTLSQGLPLMASDQIFGGESRIDMEMPFTTMKPPPPGPPSRQDIYIQDEDITIRFVGYETVLWRQTIWRFGCVLTLGILGLLGHWFPRLWLRWVAREKAFKDIRKGFVVVETAYRDIALFPLRQITYLYHVSTVFTSIISPDEMLTEESPDLYDKEHEMLRSLLTVDYRYSRFALDPRTGLFTMIRDWRDPSWNSGTAVQSGLDGGVRQQRKILFGKNEIDIQGKSVVALLIDEVIHPFYVFQIASIILWSLDDYYFYAVTIALISMVSIVTTLIDTRKTITRMREMSHFSCQVDVFVDGTWLERDSTDLVPGDIVNMSSSQLSVIPADMFLLSGDAIVNESMLTGESVPVSKVPAKDEDLILWKDSKQENPKSFMYGGTKVVRIRAAMTADGNPNKPALALVARAGFNTTKGALIRSMLFPKPIGFKFYRDSVRFIGVLAGIAMLGFSVSAVQFVRMGLKWQTILVRALDLITVVVPPALPATLSIGTSFAIARLRKSNIYCISPSRVNVAGKINVCCFDKTGTLTEDGLDILGVRGLDRNVHRFGELLGDVHDLPLAKDKASFLHALATCHSLKMVDGTIVGDPLDVKMFEFTKWTLEEGQLGTGVIKAKSGVVVEQTSLVQTVVRPPGTARFKLEDALKGGAKRAHFLELGVIRMFEFVSSLRRMSVIVKRLKSTSMEIYVKGAPEVMADICDKDSFPEDYDDLLSYYTKRGYRVIAMAGKSIEGLTWLKAQRMKREQAESQLRFLGLIIFENKLKPGTTPAIQALRSAHLACRMITGDNPLTAVSVARECGLIGQEANVFAPTFVRGDASVPESQLDWTCMDEPSWKLDNYSLKPLEPPPHYTVESDELDYHDYSLVISGDVFRWMINYAPLETLQRMLVKAQIFARMSPDEKNEIVERLQGLGYTVLMCGDGANDCAALKAADVGISLSEAEASVAAPFTSSTPDISCVIELIKEGRGALVTSFSCFKYMALYSLIQFTTVTLLYSFASSLGDFQFLYIDLFIIIPIAVTMGRTLPYPRIFPTRPTASLVSKKVLASIIGQIIITSAVQIWAYVWVRDQEWYTPPPTNDPAQDGNHLESQNYENSVLFLGSCFQYILVAAVFSIGPPYRKPMWTNVWLMISLVVLTGFNLLVLLAPPKAIADILELMPLPVDGRQKLLIAVVINIVCCWVYEQHGAQRVGDIVGRVVRWRRRLRRTRESEGKTYKAVEGGMR</sequence>
<gene>
    <name evidence="18" type="ORF">VKT23_000880</name>
</gene>
<evidence type="ECO:0000313" key="19">
    <source>
        <dbReference type="Proteomes" id="UP001498398"/>
    </source>
</evidence>
<dbReference type="InterPro" id="IPR047819">
    <property type="entry name" value="P5A-ATPase_N"/>
</dbReference>
<evidence type="ECO:0000256" key="13">
    <source>
        <dbReference type="RuleBase" id="RU362082"/>
    </source>
</evidence>
<protein>
    <recommendedName>
        <fullName evidence="13">Cation-transporting ATPase</fullName>
        <ecNumber evidence="13">7.2.2.-</ecNumber>
    </recommendedName>
</protein>
<dbReference type="InterPro" id="IPR044492">
    <property type="entry name" value="P_typ_ATPase_HD_dom"/>
</dbReference>
<feature type="domain" description="Cation-transporting P-type ATPase C-terminal" evidence="16">
    <location>
        <begin position="1239"/>
        <end position="1415"/>
    </location>
</feature>
<feature type="domain" description="P5B-type ATPase N-terminal" evidence="17">
    <location>
        <begin position="289"/>
        <end position="415"/>
    </location>
</feature>
<dbReference type="SFLD" id="SFLDG00002">
    <property type="entry name" value="C1.7:_P-type_atpase_like"/>
    <property type="match status" value="1"/>
</dbReference>
<evidence type="ECO:0000259" key="16">
    <source>
        <dbReference type="Pfam" id="PF00689"/>
    </source>
</evidence>
<dbReference type="SUPFAM" id="SSF81653">
    <property type="entry name" value="Calcium ATPase, transduction domain A"/>
    <property type="match status" value="1"/>
</dbReference>